<dbReference type="PANTHER" id="PTHR36920">
    <property type="match status" value="1"/>
</dbReference>
<name>A0ABY1WRC6_9GAMM</name>
<dbReference type="Gene3D" id="2.40.160.20">
    <property type="match status" value="1"/>
</dbReference>
<evidence type="ECO:0000256" key="1">
    <source>
        <dbReference type="SAM" id="SignalP"/>
    </source>
</evidence>
<proteinExistence type="predicted"/>
<dbReference type="Pfam" id="PF03922">
    <property type="entry name" value="OmpW"/>
    <property type="match status" value="1"/>
</dbReference>
<gene>
    <name evidence="2" type="ORF">EXY25_08565</name>
</gene>
<keyword evidence="1" id="KW-0732">Signal</keyword>
<dbReference type="InterPro" id="IPR005618">
    <property type="entry name" value="OMPW"/>
</dbReference>
<keyword evidence="3" id="KW-1185">Reference proteome</keyword>
<dbReference type="SUPFAM" id="SSF56925">
    <property type="entry name" value="OMPA-like"/>
    <property type="match status" value="1"/>
</dbReference>
<organism evidence="2 3">
    <name type="scientific">Corallincola spongiicola</name>
    <dbReference type="NCBI Taxonomy" id="2520508"/>
    <lineage>
        <taxon>Bacteria</taxon>
        <taxon>Pseudomonadati</taxon>
        <taxon>Pseudomonadota</taxon>
        <taxon>Gammaproteobacteria</taxon>
        <taxon>Alteromonadales</taxon>
        <taxon>Psychromonadaceae</taxon>
        <taxon>Corallincola</taxon>
    </lineage>
</organism>
<comment type="caution">
    <text evidence="2">The sequence shown here is derived from an EMBL/GenBank/DDBJ whole genome shotgun (WGS) entry which is preliminary data.</text>
</comment>
<feature type="signal peptide" evidence="1">
    <location>
        <begin position="1"/>
        <end position="23"/>
    </location>
</feature>
<sequence length="225" mass="24322">MKTKIASSVLCGLVLMSPLAAQAHQAGDWLVRGGIINVSPDDSSGNVYVDGLGSTDMGVGVDDDTQIGLNFAYMFTDNIAVELLAATPFTHDVDLENSQLGLGDGKLAEVSHLPPTLSVQYFFGTSESVFRPYVGLGLNYTVFFDEEFSGSRKEQGFSDLDLDSSFGWSAQLGADYSINKDWFVNAQVRYIDISTDADFKVGGAKSSVSVDIDPWVYMASVGYRF</sequence>
<evidence type="ECO:0000313" key="3">
    <source>
        <dbReference type="Proteomes" id="UP000292544"/>
    </source>
</evidence>
<evidence type="ECO:0000313" key="2">
    <source>
        <dbReference type="EMBL" id="TAA47277.1"/>
    </source>
</evidence>
<dbReference type="RefSeq" id="WP_130566432.1">
    <property type="nucleotide sequence ID" value="NZ_SHLY01000002.1"/>
</dbReference>
<protein>
    <submittedName>
        <fullName evidence="2">Outer membrane protein OmpW</fullName>
    </submittedName>
</protein>
<dbReference type="Proteomes" id="UP000292544">
    <property type="component" value="Unassembled WGS sequence"/>
</dbReference>
<feature type="chain" id="PRO_5045974361" evidence="1">
    <location>
        <begin position="24"/>
        <end position="225"/>
    </location>
</feature>
<accession>A0ABY1WRC6</accession>
<dbReference type="PANTHER" id="PTHR36920:SF1">
    <property type="entry name" value="OUTER MEMBRANE PROTEIN W"/>
    <property type="match status" value="1"/>
</dbReference>
<reference evidence="3" key="1">
    <citation type="submission" date="2019-02" db="EMBL/GenBank/DDBJ databases">
        <title>Draft genome sequence of Muricauda sp. 176CP4-71.</title>
        <authorList>
            <person name="Park J.-S."/>
        </authorList>
    </citation>
    <scope>NUCLEOTIDE SEQUENCE [LARGE SCALE GENOMIC DNA]</scope>
    <source>
        <strain evidence="3">176GS2-150</strain>
    </source>
</reference>
<dbReference type="InterPro" id="IPR011250">
    <property type="entry name" value="OMP/PagP_B-barrel"/>
</dbReference>
<dbReference type="EMBL" id="SHLY01000002">
    <property type="protein sequence ID" value="TAA47277.1"/>
    <property type="molecule type" value="Genomic_DNA"/>
</dbReference>